<dbReference type="Proteomes" id="UP000224080">
    <property type="component" value="Unassembled WGS sequence"/>
</dbReference>
<protein>
    <submittedName>
        <fullName evidence="4">Uncharacterized protein</fullName>
    </submittedName>
</protein>
<dbReference type="EMBL" id="PDNC01000024">
    <property type="protein sequence ID" value="PGH06137.1"/>
    <property type="molecule type" value="Genomic_DNA"/>
</dbReference>
<proteinExistence type="predicted"/>
<feature type="signal peptide" evidence="3">
    <location>
        <begin position="1"/>
        <end position="19"/>
    </location>
</feature>
<feature type="chain" id="PRO_5013016134" evidence="3">
    <location>
        <begin position="20"/>
        <end position="278"/>
    </location>
</feature>
<keyword evidence="2" id="KW-0472">Membrane</keyword>
<comment type="caution">
    <text evidence="4">The sequence shown here is derived from an EMBL/GenBank/DDBJ whole genome shotgun (WGS) entry which is preliminary data.</text>
</comment>
<feature type="transmembrane region" description="Helical" evidence="2">
    <location>
        <begin position="173"/>
        <end position="197"/>
    </location>
</feature>
<keyword evidence="2" id="KW-1133">Transmembrane helix</keyword>
<sequence length="278" mass="29244">MKLLHSAHCLLGFAYAVSAVCFYRNGNVTPADVPCHDTGPSTCCPMGYACLSNNICVDPNAENETVGYIRGSCTDKSWRAGQCPAFCIRGGKPWNDTLGGIQPMRKCENANEDSYYCVNDNVGAVDCAVKNDAIISFAGQPTTVTVIGATQTTSPEPPPTATPTEGLDAAKKAAIATGVAVPIGVVLIAVIAIYFFWRIRRARKAKAATSLEPQSEAEKKDGSYVEAELIEAPMNEVVEAPSDAAVGKVVEAPSSPAAGKTQYTTLPTSPVELPAEPK</sequence>
<evidence type="ECO:0000256" key="3">
    <source>
        <dbReference type="SAM" id="SignalP"/>
    </source>
</evidence>
<feature type="region of interest" description="Disordered" evidence="1">
    <location>
        <begin position="249"/>
        <end position="278"/>
    </location>
</feature>
<name>A0A2B7XBR1_9EURO</name>
<reference evidence="4 5" key="1">
    <citation type="submission" date="2017-10" db="EMBL/GenBank/DDBJ databases">
        <title>Comparative genomics in systemic dimorphic fungi from Ajellomycetaceae.</title>
        <authorList>
            <person name="Munoz J.F."/>
            <person name="Mcewen J.G."/>
            <person name="Clay O.K."/>
            <person name="Cuomo C.A."/>
        </authorList>
    </citation>
    <scope>NUCLEOTIDE SEQUENCE [LARGE SCALE GENOMIC DNA]</scope>
    <source>
        <strain evidence="4 5">UAMH130</strain>
    </source>
</reference>
<dbReference type="STRING" id="2060905.A0A2B7XBR1"/>
<evidence type="ECO:0000313" key="4">
    <source>
        <dbReference type="EMBL" id="PGH06137.1"/>
    </source>
</evidence>
<dbReference type="AlphaFoldDB" id="A0A2B7XBR1"/>
<gene>
    <name evidence="4" type="ORF">GX51_02525</name>
</gene>
<keyword evidence="2" id="KW-0812">Transmembrane</keyword>
<keyword evidence="3" id="KW-0732">Signal</keyword>
<evidence type="ECO:0000313" key="5">
    <source>
        <dbReference type="Proteomes" id="UP000224080"/>
    </source>
</evidence>
<dbReference type="OrthoDB" id="5215637at2759"/>
<evidence type="ECO:0000256" key="2">
    <source>
        <dbReference type="SAM" id="Phobius"/>
    </source>
</evidence>
<accession>A0A2B7XBR1</accession>
<organism evidence="4 5">
    <name type="scientific">Blastomyces parvus</name>
    <dbReference type="NCBI Taxonomy" id="2060905"/>
    <lineage>
        <taxon>Eukaryota</taxon>
        <taxon>Fungi</taxon>
        <taxon>Dikarya</taxon>
        <taxon>Ascomycota</taxon>
        <taxon>Pezizomycotina</taxon>
        <taxon>Eurotiomycetes</taxon>
        <taxon>Eurotiomycetidae</taxon>
        <taxon>Onygenales</taxon>
        <taxon>Ajellomycetaceae</taxon>
        <taxon>Blastomyces</taxon>
    </lineage>
</organism>
<keyword evidence="5" id="KW-1185">Reference proteome</keyword>
<dbReference type="CDD" id="cd12087">
    <property type="entry name" value="TM_EGFR-like"/>
    <property type="match status" value="1"/>
</dbReference>
<evidence type="ECO:0000256" key="1">
    <source>
        <dbReference type="SAM" id="MobiDB-lite"/>
    </source>
</evidence>